<dbReference type="PANTHER" id="PTHR16263">
    <property type="entry name" value="TETRATRICOPEPTIDE REPEAT PROTEIN 38"/>
    <property type="match status" value="1"/>
</dbReference>
<proteinExistence type="inferred from homology"/>
<evidence type="ECO:0000313" key="5">
    <source>
        <dbReference type="EMBL" id="KAL3892397.1"/>
    </source>
</evidence>
<evidence type="ECO:0000256" key="3">
    <source>
        <dbReference type="ARBA" id="ARBA00022737"/>
    </source>
</evidence>
<dbReference type="InterPro" id="IPR011990">
    <property type="entry name" value="TPR-like_helical_dom_sf"/>
</dbReference>
<comment type="similarity">
    <text evidence="1">Belongs to the TTC38 family.</text>
</comment>
<keyword evidence="4" id="KW-0802">TPR repeat</keyword>
<keyword evidence="6" id="KW-1185">Reference proteome</keyword>
<dbReference type="Gene3D" id="1.25.40.10">
    <property type="entry name" value="Tetratricopeptide repeat domain"/>
    <property type="match status" value="1"/>
</dbReference>
<name>A0ABD3Y1P5_SINWO</name>
<protein>
    <recommendedName>
        <fullName evidence="2">Tetratricopeptide repeat protein 38</fullName>
    </recommendedName>
</protein>
<evidence type="ECO:0000256" key="4">
    <source>
        <dbReference type="ARBA" id="ARBA00022803"/>
    </source>
</evidence>
<dbReference type="Proteomes" id="UP001634394">
    <property type="component" value="Unassembled WGS sequence"/>
</dbReference>
<dbReference type="InterPro" id="IPR033891">
    <property type="entry name" value="TTC38"/>
</dbReference>
<dbReference type="PANTHER" id="PTHR16263:SF4">
    <property type="entry name" value="TETRATRICOPEPTIDE REPEAT PROTEIN 38"/>
    <property type="match status" value="1"/>
</dbReference>
<accession>A0ABD3Y1P5</accession>
<dbReference type="SUPFAM" id="SSF48452">
    <property type="entry name" value="TPR-like"/>
    <property type="match status" value="1"/>
</dbReference>
<comment type="caution">
    <text evidence="5">The sequence shown here is derived from an EMBL/GenBank/DDBJ whole genome shotgun (WGS) entry which is preliminary data.</text>
</comment>
<dbReference type="EMBL" id="JBJQND010000001">
    <property type="protein sequence ID" value="KAL3892397.1"/>
    <property type="molecule type" value="Genomic_DNA"/>
</dbReference>
<keyword evidence="3" id="KW-0677">Repeat</keyword>
<sequence length="465" mass="53008">MHQAWRDSQAWTKFGTPLSTTSNEACKLFDATLTQYIGWYDDPSMQGMGTCCDGMLKADPHFVMGHVLKNGLNVLGTGRTTRLDSDLSRDIQDMEDLALRQKLTSREQKHVEAVKLWAEGEMAKACDIWESILLYNPLDILALKFAHDSYFFLGFSTQMRDSIGRILPHWKPDMPLYGYLLGMHSFGLEETNLYPEAEKTARKGLEINPNDAWSTHTVAHVMEMTGRQDEGIQFMSGTEKDWAKCGLLACHNYWHWCLYNIEKGNHEEALGIVDSQILPRAKNSGAMLDNVDACSVLYRLKMEGVNVKDRWQDLYEICRSHTDDHILVFNDIHILMSLLGVEDKTVTHKMMDSIREFIRAGKGDNRDITASVGLTLCEALIAYDDEDYAKATELMYPIRYKVVTIGGSHAQRDLCNQFLIHAALKSTKHEHHKLARHLLMERKALKPCSPLTDRLIERAMAIHIE</sequence>
<reference evidence="5 6" key="1">
    <citation type="submission" date="2024-11" db="EMBL/GenBank/DDBJ databases">
        <title>Chromosome-level genome assembly of the freshwater bivalve Anodonta woodiana.</title>
        <authorList>
            <person name="Chen X."/>
        </authorList>
    </citation>
    <scope>NUCLEOTIDE SEQUENCE [LARGE SCALE GENOMIC DNA]</scope>
    <source>
        <strain evidence="5">MN2024</strain>
        <tissue evidence="5">Gills</tissue>
    </source>
</reference>
<evidence type="ECO:0000256" key="1">
    <source>
        <dbReference type="ARBA" id="ARBA00005857"/>
    </source>
</evidence>
<evidence type="ECO:0000313" key="6">
    <source>
        <dbReference type="Proteomes" id="UP001634394"/>
    </source>
</evidence>
<dbReference type="CDD" id="cd05804">
    <property type="entry name" value="StaR_like"/>
    <property type="match status" value="1"/>
</dbReference>
<organism evidence="5 6">
    <name type="scientific">Sinanodonta woodiana</name>
    <name type="common">Chinese pond mussel</name>
    <name type="synonym">Anodonta woodiana</name>
    <dbReference type="NCBI Taxonomy" id="1069815"/>
    <lineage>
        <taxon>Eukaryota</taxon>
        <taxon>Metazoa</taxon>
        <taxon>Spiralia</taxon>
        <taxon>Lophotrochozoa</taxon>
        <taxon>Mollusca</taxon>
        <taxon>Bivalvia</taxon>
        <taxon>Autobranchia</taxon>
        <taxon>Heteroconchia</taxon>
        <taxon>Palaeoheterodonta</taxon>
        <taxon>Unionida</taxon>
        <taxon>Unionoidea</taxon>
        <taxon>Unionidae</taxon>
        <taxon>Unioninae</taxon>
        <taxon>Sinanodonta</taxon>
    </lineage>
</organism>
<dbReference type="AlphaFoldDB" id="A0ABD3Y1P5"/>
<evidence type="ECO:0000256" key="2">
    <source>
        <dbReference type="ARBA" id="ARBA00019992"/>
    </source>
</evidence>
<gene>
    <name evidence="5" type="ORF">ACJMK2_004607</name>
</gene>